<dbReference type="GO" id="GO:0051707">
    <property type="term" value="P:response to other organism"/>
    <property type="evidence" value="ECO:0007669"/>
    <property type="project" value="UniProtKB-ARBA"/>
</dbReference>
<evidence type="ECO:0000256" key="12">
    <source>
        <dbReference type="ARBA" id="ARBA00047899"/>
    </source>
</evidence>
<dbReference type="Pfam" id="PF07714">
    <property type="entry name" value="PK_Tyr_Ser-Thr"/>
    <property type="match status" value="1"/>
</dbReference>
<evidence type="ECO:0000256" key="2">
    <source>
        <dbReference type="ARBA" id="ARBA00012513"/>
    </source>
</evidence>
<evidence type="ECO:0000256" key="9">
    <source>
        <dbReference type="ARBA" id="ARBA00022840"/>
    </source>
</evidence>
<keyword evidence="3" id="KW-0472">Membrane</keyword>
<dbReference type="InterPro" id="IPR001480">
    <property type="entry name" value="Bulb-type_lectin_dom"/>
</dbReference>
<dbReference type="CDD" id="cd01098">
    <property type="entry name" value="PAN_AP_plant"/>
    <property type="match status" value="1"/>
</dbReference>
<reference evidence="16" key="2">
    <citation type="journal article" date="2022" name="Hortic Res">
        <title>The genome of Dioscorea zingiberensis sheds light on the biosynthesis, origin and evolution of the medicinally important diosgenin saponins.</title>
        <authorList>
            <person name="Li Y."/>
            <person name="Tan C."/>
            <person name="Li Z."/>
            <person name="Guo J."/>
            <person name="Li S."/>
            <person name="Chen X."/>
            <person name="Wang C."/>
            <person name="Dai X."/>
            <person name="Yang H."/>
            <person name="Song W."/>
            <person name="Hou L."/>
            <person name="Xu J."/>
            <person name="Tong Z."/>
            <person name="Xu A."/>
            <person name="Yuan X."/>
            <person name="Wang W."/>
            <person name="Yang Q."/>
            <person name="Chen L."/>
            <person name="Sun Z."/>
            <person name="Wang K."/>
            <person name="Pan B."/>
            <person name="Chen J."/>
            <person name="Bao Y."/>
            <person name="Liu F."/>
            <person name="Qi X."/>
            <person name="Gang D.R."/>
            <person name="Wen J."/>
            <person name="Li J."/>
        </authorList>
    </citation>
    <scope>NUCLEOTIDE SEQUENCE</scope>
    <source>
        <strain evidence="16">Dzin_1.0</strain>
    </source>
</reference>
<dbReference type="Proteomes" id="UP001085076">
    <property type="component" value="Miscellaneous, Linkage group lg02"/>
</dbReference>
<dbReference type="InterPro" id="IPR036426">
    <property type="entry name" value="Bulb-type_lectin_dom_sf"/>
</dbReference>
<evidence type="ECO:0000256" key="3">
    <source>
        <dbReference type="ARBA" id="ARBA00022475"/>
    </source>
</evidence>
<dbReference type="PANTHER" id="PTHR27002:SF616">
    <property type="entry name" value="RECEPTOR-LIKE SERINE_THREONINE-PROTEIN KINASE"/>
    <property type="match status" value="1"/>
</dbReference>
<dbReference type="InterPro" id="IPR011009">
    <property type="entry name" value="Kinase-like_dom_sf"/>
</dbReference>
<dbReference type="Pfam" id="PF01453">
    <property type="entry name" value="B_lectin"/>
    <property type="match status" value="1"/>
</dbReference>
<dbReference type="OrthoDB" id="785331at2759"/>
<dbReference type="SUPFAM" id="SSF56112">
    <property type="entry name" value="Protein kinase-like (PK-like)"/>
    <property type="match status" value="1"/>
</dbReference>
<feature type="domain" description="Protein kinase" evidence="14">
    <location>
        <begin position="363"/>
        <end position="641"/>
    </location>
</feature>
<dbReference type="EMBL" id="JAGGNH010000002">
    <property type="protein sequence ID" value="KAJ0983489.1"/>
    <property type="molecule type" value="Genomic_DNA"/>
</dbReference>
<keyword evidence="6" id="KW-0732">Signal</keyword>
<dbReference type="SMART" id="SM00220">
    <property type="entry name" value="S_TKc"/>
    <property type="match status" value="1"/>
</dbReference>
<dbReference type="InterPro" id="IPR008271">
    <property type="entry name" value="Ser/Thr_kinase_AS"/>
</dbReference>
<dbReference type="SMART" id="SM00473">
    <property type="entry name" value="PAN_AP"/>
    <property type="match status" value="1"/>
</dbReference>
<dbReference type="GO" id="GO:0004674">
    <property type="term" value="F:protein serine/threonine kinase activity"/>
    <property type="evidence" value="ECO:0007669"/>
    <property type="project" value="UniProtKB-KW"/>
</dbReference>
<evidence type="ECO:0000256" key="1">
    <source>
        <dbReference type="ARBA" id="ARBA00004251"/>
    </source>
</evidence>
<evidence type="ECO:0000256" key="7">
    <source>
        <dbReference type="ARBA" id="ARBA00022741"/>
    </source>
</evidence>
<comment type="subcellular location">
    <subcellularLocation>
        <location evidence="1">Cell membrane</location>
        <topology evidence="1">Single-pass type I membrane protein</topology>
    </subcellularLocation>
</comment>
<dbReference type="AlphaFoldDB" id="A0A9D5D2L0"/>
<dbReference type="EC" id="2.7.11.1" evidence="2"/>
<keyword evidence="9" id="KW-0067">ATP-binding</keyword>
<accession>A0A9D5D2L0</accession>
<comment type="catalytic activity">
    <reaction evidence="12">
        <text>L-threonyl-[protein] + ATP = O-phospho-L-threonyl-[protein] + ADP + H(+)</text>
        <dbReference type="Rhea" id="RHEA:46608"/>
        <dbReference type="Rhea" id="RHEA-COMP:11060"/>
        <dbReference type="Rhea" id="RHEA-COMP:11605"/>
        <dbReference type="ChEBI" id="CHEBI:15378"/>
        <dbReference type="ChEBI" id="CHEBI:30013"/>
        <dbReference type="ChEBI" id="CHEBI:30616"/>
        <dbReference type="ChEBI" id="CHEBI:61977"/>
        <dbReference type="ChEBI" id="CHEBI:456216"/>
        <dbReference type="EC" id="2.7.11.1"/>
    </reaction>
</comment>
<keyword evidence="4" id="KW-0723">Serine/threonine-protein kinase</keyword>
<reference evidence="16" key="1">
    <citation type="submission" date="2021-03" db="EMBL/GenBank/DDBJ databases">
        <authorList>
            <person name="Li Z."/>
            <person name="Yang C."/>
        </authorList>
    </citation>
    <scope>NUCLEOTIDE SEQUENCE</scope>
    <source>
        <strain evidence="16">Dzin_1.0</strain>
        <tissue evidence="16">Leaf</tissue>
    </source>
</reference>
<dbReference type="FunFam" id="1.10.510.10:FF:000060">
    <property type="entry name" value="G-type lectin S-receptor-like serine/threonine-protein kinase"/>
    <property type="match status" value="1"/>
</dbReference>
<dbReference type="GO" id="GO:0005886">
    <property type="term" value="C:plasma membrane"/>
    <property type="evidence" value="ECO:0007669"/>
    <property type="project" value="UniProtKB-SubCell"/>
</dbReference>
<dbReference type="CDD" id="cd14066">
    <property type="entry name" value="STKc_IRAK"/>
    <property type="match status" value="1"/>
</dbReference>
<protein>
    <recommendedName>
        <fullName evidence="2">non-specific serine/threonine protein kinase</fullName>
        <ecNumber evidence="2">2.7.11.1</ecNumber>
    </recommendedName>
</protein>
<dbReference type="FunFam" id="3.30.200.20:FF:000195">
    <property type="entry name" value="G-type lectin S-receptor-like serine/threonine-protein kinase"/>
    <property type="match status" value="1"/>
</dbReference>
<dbReference type="GO" id="GO:0048544">
    <property type="term" value="P:recognition of pollen"/>
    <property type="evidence" value="ECO:0007669"/>
    <property type="project" value="InterPro"/>
</dbReference>
<gene>
    <name evidence="16" type="ORF">J5N97_011744</name>
</gene>
<keyword evidence="11" id="KW-0325">Glycoprotein</keyword>
<evidence type="ECO:0000313" key="17">
    <source>
        <dbReference type="Proteomes" id="UP001085076"/>
    </source>
</evidence>
<evidence type="ECO:0000256" key="6">
    <source>
        <dbReference type="ARBA" id="ARBA00022729"/>
    </source>
</evidence>
<name>A0A9D5D2L0_9LILI</name>
<dbReference type="PANTHER" id="PTHR27002">
    <property type="entry name" value="RECEPTOR-LIKE SERINE/THREONINE-PROTEIN KINASE SD1-8"/>
    <property type="match status" value="1"/>
</dbReference>
<evidence type="ECO:0000256" key="8">
    <source>
        <dbReference type="ARBA" id="ARBA00022777"/>
    </source>
</evidence>
<dbReference type="PROSITE" id="PS50011">
    <property type="entry name" value="PROTEIN_KINASE_DOM"/>
    <property type="match status" value="1"/>
</dbReference>
<dbReference type="Gene3D" id="1.10.510.10">
    <property type="entry name" value="Transferase(Phosphotransferase) domain 1"/>
    <property type="match status" value="1"/>
</dbReference>
<keyword evidence="7" id="KW-0547">Nucleotide-binding</keyword>
<evidence type="ECO:0000259" key="15">
    <source>
        <dbReference type="PROSITE" id="PS50948"/>
    </source>
</evidence>
<keyword evidence="10" id="KW-1015">Disulfide bond</keyword>
<dbReference type="InterPro" id="IPR000719">
    <property type="entry name" value="Prot_kinase_dom"/>
</dbReference>
<dbReference type="Gene3D" id="3.30.200.20">
    <property type="entry name" value="Phosphorylase Kinase, domain 1"/>
    <property type="match status" value="1"/>
</dbReference>
<evidence type="ECO:0000256" key="11">
    <source>
        <dbReference type="ARBA" id="ARBA00023180"/>
    </source>
</evidence>
<dbReference type="Pfam" id="PF00954">
    <property type="entry name" value="S_locus_glycop"/>
    <property type="match status" value="1"/>
</dbReference>
<dbReference type="InterPro" id="IPR000858">
    <property type="entry name" value="S_locus_glycoprot_dom"/>
</dbReference>
<organism evidence="16 17">
    <name type="scientific">Dioscorea zingiberensis</name>
    <dbReference type="NCBI Taxonomy" id="325984"/>
    <lineage>
        <taxon>Eukaryota</taxon>
        <taxon>Viridiplantae</taxon>
        <taxon>Streptophyta</taxon>
        <taxon>Embryophyta</taxon>
        <taxon>Tracheophyta</taxon>
        <taxon>Spermatophyta</taxon>
        <taxon>Magnoliopsida</taxon>
        <taxon>Liliopsida</taxon>
        <taxon>Dioscoreales</taxon>
        <taxon>Dioscoreaceae</taxon>
        <taxon>Dioscorea</taxon>
    </lineage>
</organism>
<evidence type="ECO:0000256" key="13">
    <source>
        <dbReference type="ARBA" id="ARBA00048679"/>
    </source>
</evidence>
<comment type="caution">
    <text evidence="16">The sequence shown here is derived from an EMBL/GenBank/DDBJ whole genome shotgun (WGS) entry which is preliminary data.</text>
</comment>
<evidence type="ECO:0000256" key="10">
    <source>
        <dbReference type="ARBA" id="ARBA00023157"/>
    </source>
</evidence>
<keyword evidence="5" id="KW-0808">Transferase</keyword>
<keyword evidence="8" id="KW-0418">Kinase</keyword>
<sequence length="681" mass="75244">MTNVSNPVAQLLNTGNLVVRDADADDGISTYVWQGFDYPTDTLIAGMKVGVDFVTGFNRTLTAWTSDSDPSASPYYVMMEVRGDPELVLCAGSKKVWRTGPWNGFRYSGIPGTLTYTGFNFSFINNEQEITYSYNTSSSVLSKLTVNQSGAVQRSLWVEDSGMWNVIWYAPMDQCDTMRVCGPFAACNPNTSPSCDCIQGFTPKSPAKWLYRDATDGCVRKTKLDCLNGTDGFHVIPYTKLADTSNASVNKNLSLVDCKTKCLSNCSCTAYAPADVRNGGSGCIIWTSELTDLRVFINNSYGQDLYVRLAAIDLAIQESNNSFHERSNQGVASGNNHLELSQKNDLELPLLDFGTIVSATENFSADNKLGEGGFGPVYKGRLGDGQEIAVKRLAKSSVQGLVEFKNEVVLIAKLQHRNLVRLLGCCIQGEERILVYEYMPNKSLDFLLFGKPKEEGLDWQIRFKIIMGIARGLLYLHHDSRLRVIHRDLKASNILLDKDMNPKISDFGMARIFGGDEVEGNTRKVVGTYGYMSPEYAMDGIFSQKSDVFSFGVLVLEIITGKKNRGVYLAAAHTNLLDHVWNSWKEGNSLQMVDESMGYSYPINEVMSCIKVGLLCVQNHPEDRPLMPSVLVMLSGDSALLPYPKEPGFAVRSVPYQMESVSSKPSSSSTYDMSVTLVQGR</sequence>
<dbReference type="SUPFAM" id="SSF51110">
    <property type="entry name" value="alpha-D-mannose-specific plant lectins"/>
    <property type="match status" value="1"/>
</dbReference>
<keyword evidence="17" id="KW-1185">Reference proteome</keyword>
<dbReference type="InterPro" id="IPR001245">
    <property type="entry name" value="Ser-Thr/Tyr_kinase_cat_dom"/>
</dbReference>
<proteinExistence type="predicted"/>
<evidence type="ECO:0000259" key="14">
    <source>
        <dbReference type="PROSITE" id="PS50011"/>
    </source>
</evidence>
<dbReference type="GO" id="GO:0005524">
    <property type="term" value="F:ATP binding"/>
    <property type="evidence" value="ECO:0007669"/>
    <property type="project" value="UniProtKB-KW"/>
</dbReference>
<evidence type="ECO:0000256" key="4">
    <source>
        <dbReference type="ARBA" id="ARBA00022527"/>
    </source>
</evidence>
<dbReference type="InterPro" id="IPR003609">
    <property type="entry name" value="Pan_app"/>
</dbReference>
<keyword evidence="3" id="KW-1003">Cell membrane</keyword>
<evidence type="ECO:0000256" key="5">
    <source>
        <dbReference type="ARBA" id="ARBA00022679"/>
    </source>
</evidence>
<comment type="catalytic activity">
    <reaction evidence="13">
        <text>L-seryl-[protein] + ATP = O-phospho-L-seryl-[protein] + ADP + H(+)</text>
        <dbReference type="Rhea" id="RHEA:17989"/>
        <dbReference type="Rhea" id="RHEA-COMP:9863"/>
        <dbReference type="Rhea" id="RHEA-COMP:11604"/>
        <dbReference type="ChEBI" id="CHEBI:15378"/>
        <dbReference type="ChEBI" id="CHEBI:29999"/>
        <dbReference type="ChEBI" id="CHEBI:30616"/>
        <dbReference type="ChEBI" id="CHEBI:83421"/>
        <dbReference type="ChEBI" id="CHEBI:456216"/>
        <dbReference type="EC" id="2.7.11.1"/>
    </reaction>
</comment>
<evidence type="ECO:0000313" key="16">
    <source>
        <dbReference type="EMBL" id="KAJ0983489.1"/>
    </source>
</evidence>
<feature type="domain" description="Apple" evidence="15">
    <location>
        <begin position="226"/>
        <end position="310"/>
    </location>
</feature>
<dbReference type="PROSITE" id="PS50948">
    <property type="entry name" value="PAN"/>
    <property type="match status" value="1"/>
</dbReference>
<dbReference type="Pfam" id="PF08276">
    <property type="entry name" value="PAN_2"/>
    <property type="match status" value="1"/>
</dbReference>
<dbReference type="PROSITE" id="PS00108">
    <property type="entry name" value="PROTEIN_KINASE_ST"/>
    <property type="match status" value="1"/>
</dbReference>